<dbReference type="eggNOG" id="COG0287">
    <property type="taxonomic scope" value="Bacteria"/>
</dbReference>
<keyword evidence="14" id="KW-1185">Reference proteome</keyword>
<dbReference type="GO" id="GO:0008977">
    <property type="term" value="F:prephenate dehydrogenase (NAD+) activity"/>
    <property type="evidence" value="ECO:0007669"/>
    <property type="project" value="UniProtKB-EC"/>
</dbReference>
<protein>
    <recommendedName>
        <fullName evidence="4">Prephenate dehydrogenase</fullName>
        <ecNumber evidence="3">1.3.1.12</ecNumber>
    </recommendedName>
</protein>
<evidence type="ECO:0000256" key="7">
    <source>
        <dbReference type="ARBA" id="ARBA00023002"/>
    </source>
</evidence>
<keyword evidence="5" id="KW-0827">Tyrosine biosynthesis</keyword>
<dbReference type="Gene3D" id="3.30.2130.10">
    <property type="entry name" value="VC0802-like"/>
    <property type="match status" value="1"/>
</dbReference>
<reference evidence="13 14" key="1">
    <citation type="submission" date="2013-08" db="EMBL/GenBank/DDBJ databases">
        <title>Genome of Pontibacillus chungwhensis.</title>
        <authorList>
            <person name="Wang Q."/>
            <person name="Wang G."/>
        </authorList>
    </citation>
    <scope>NUCLEOTIDE SEQUENCE [LARGE SCALE GENOMIC DNA]</scope>
    <source>
        <strain evidence="13 14">BH030062</strain>
    </source>
</reference>
<dbReference type="FunFam" id="1.10.3660.10:FF:000003">
    <property type="entry name" value="Prephenate dehydrogenase"/>
    <property type="match status" value="1"/>
</dbReference>
<dbReference type="Gene3D" id="1.10.3660.10">
    <property type="entry name" value="6-phosphogluconate dehydrogenase C-terminal like domain"/>
    <property type="match status" value="1"/>
</dbReference>
<comment type="pathway">
    <text evidence="1">Amino-acid biosynthesis; L-tyrosine biosynthesis; (4-hydroxyphenyl)pyruvate from prephenate (NAD(+) route): step 1/1.</text>
</comment>
<evidence type="ECO:0000259" key="11">
    <source>
        <dbReference type="PROSITE" id="PS51176"/>
    </source>
</evidence>
<dbReference type="InterPro" id="IPR050812">
    <property type="entry name" value="Preph/Arog_dehydrog"/>
</dbReference>
<dbReference type="SUPFAM" id="SSF55021">
    <property type="entry name" value="ACT-like"/>
    <property type="match status" value="1"/>
</dbReference>
<dbReference type="PROSITE" id="PS51176">
    <property type="entry name" value="PDH_ADH"/>
    <property type="match status" value="1"/>
</dbReference>
<dbReference type="OrthoDB" id="9802008at2"/>
<dbReference type="Pfam" id="PF02153">
    <property type="entry name" value="PDH_N"/>
    <property type="match status" value="1"/>
</dbReference>
<evidence type="ECO:0000256" key="6">
    <source>
        <dbReference type="ARBA" id="ARBA00022605"/>
    </source>
</evidence>
<keyword evidence="8" id="KW-0520">NAD</keyword>
<dbReference type="Pfam" id="PF20463">
    <property type="entry name" value="PDH_C"/>
    <property type="match status" value="1"/>
</dbReference>
<dbReference type="UniPathway" id="UPA00122">
    <property type="reaction ID" value="UER00961"/>
</dbReference>
<dbReference type="AlphaFoldDB" id="A0A0A2V2S8"/>
<dbReference type="FunFam" id="3.40.50.720:FF:000208">
    <property type="entry name" value="Prephenate dehydrogenase"/>
    <property type="match status" value="1"/>
</dbReference>
<evidence type="ECO:0000256" key="1">
    <source>
        <dbReference type="ARBA" id="ARBA00005067"/>
    </source>
</evidence>
<comment type="caution">
    <text evidence="13">The sequence shown here is derived from an EMBL/GenBank/DDBJ whole genome shotgun (WGS) entry which is preliminary data.</text>
</comment>
<evidence type="ECO:0000256" key="3">
    <source>
        <dbReference type="ARBA" id="ARBA00012068"/>
    </source>
</evidence>
<dbReference type="PROSITE" id="PS51671">
    <property type="entry name" value="ACT"/>
    <property type="match status" value="1"/>
</dbReference>
<evidence type="ECO:0000256" key="9">
    <source>
        <dbReference type="ARBA" id="ARBA00023141"/>
    </source>
</evidence>
<sequence>MEQTKIFVVGLGLIGGSIALNLQNNSNVKIIGFDGNDKAIDYSLQNNIINQKANSFEDGVLQADIVFLATPTSITRSYIQKLDDMELNKEVLVTDVCSVKKPVMDMAQSLTNQQIVFVGGHPMAGSHKNGIEAAKAHLFENAYYLFIPGIHAKEKHISMLEQLLNSTKSYFVTVDVEAHDQMTGVISHFPHLIASALVHQARSWHSTHPFLHELAAGGFRDITRIASSHPKMWNDIFFQNRDTMISLLTDWIHEMNHLKSLVETLEHDELHTYLEQAKQYRDGLPVKQKGAIPSFYDVYVDIHDQPGALSEVTHIVAQETISIVNIQILEIREGITGALRLSFQTEKDQKRAKTLLKSNGYEVTIE</sequence>
<evidence type="ECO:0000313" key="13">
    <source>
        <dbReference type="EMBL" id="KGP93126.1"/>
    </source>
</evidence>
<organism evidence="13 14">
    <name type="scientific">Pontibacillus chungwhensis BH030062</name>
    <dbReference type="NCBI Taxonomy" id="1385513"/>
    <lineage>
        <taxon>Bacteria</taxon>
        <taxon>Bacillati</taxon>
        <taxon>Bacillota</taxon>
        <taxon>Bacilli</taxon>
        <taxon>Bacillales</taxon>
        <taxon>Bacillaceae</taxon>
        <taxon>Pontibacillus</taxon>
    </lineage>
</organism>
<dbReference type="Gene3D" id="3.40.50.720">
    <property type="entry name" value="NAD(P)-binding Rossmann-like Domain"/>
    <property type="match status" value="1"/>
</dbReference>
<dbReference type="GO" id="GO:0006571">
    <property type="term" value="P:tyrosine biosynthetic process"/>
    <property type="evidence" value="ECO:0007669"/>
    <property type="project" value="UniProtKB-UniPathway"/>
</dbReference>
<dbReference type="InterPro" id="IPR046826">
    <property type="entry name" value="PDH_N"/>
</dbReference>
<dbReference type="PANTHER" id="PTHR21363:SF0">
    <property type="entry name" value="PREPHENATE DEHYDROGENASE [NADP(+)]"/>
    <property type="match status" value="1"/>
</dbReference>
<dbReference type="SUPFAM" id="SSF48179">
    <property type="entry name" value="6-phosphogluconate dehydrogenase C-terminal domain-like"/>
    <property type="match status" value="1"/>
</dbReference>
<name>A0A0A2V2S8_9BACI</name>
<dbReference type="InterPro" id="IPR008927">
    <property type="entry name" value="6-PGluconate_DH-like_C_sf"/>
</dbReference>
<evidence type="ECO:0000313" key="14">
    <source>
        <dbReference type="Proteomes" id="UP000030153"/>
    </source>
</evidence>
<dbReference type="PANTHER" id="PTHR21363">
    <property type="entry name" value="PREPHENATE DEHYDROGENASE"/>
    <property type="match status" value="1"/>
</dbReference>
<dbReference type="EC" id="1.3.1.12" evidence="3"/>
<evidence type="ECO:0000256" key="10">
    <source>
        <dbReference type="ARBA" id="ARBA00049260"/>
    </source>
</evidence>
<dbReference type="EMBL" id="AVBG01000001">
    <property type="protein sequence ID" value="KGP93126.1"/>
    <property type="molecule type" value="Genomic_DNA"/>
</dbReference>
<comment type="similarity">
    <text evidence="2">Belongs to the prephenate/arogenate dehydrogenase family.</text>
</comment>
<feature type="domain" description="Prephenate/arogenate dehydrogenase" evidence="11">
    <location>
        <begin position="4"/>
        <end position="292"/>
    </location>
</feature>
<accession>A0A0A2V2S8</accession>
<evidence type="ECO:0000256" key="2">
    <source>
        <dbReference type="ARBA" id="ARBA00007964"/>
    </source>
</evidence>
<dbReference type="InterPro" id="IPR036291">
    <property type="entry name" value="NAD(P)-bd_dom_sf"/>
</dbReference>
<dbReference type="STRING" id="1385513.N780_12500"/>
<gene>
    <name evidence="13" type="ORF">N780_12500</name>
</gene>
<evidence type="ECO:0000256" key="4">
    <source>
        <dbReference type="ARBA" id="ARBA00016891"/>
    </source>
</evidence>
<dbReference type="InterPro" id="IPR046825">
    <property type="entry name" value="PDH_C"/>
</dbReference>
<evidence type="ECO:0000256" key="8">
    <source>
        <dbReference type="ARBA" id="ARBA00023027"/>
    </source>
</evidence>
<evidence type="ECO:0000256" key="5">
    <source>
        <dbReference type="ARBA" id="ARBA00022498"/>
    </source>
</evidence>
<dbReference type="GO" id="GO:0070403">
    <property type="term" value="F:NAD+ binding"/>
    <property type="evidence" value="ECO:0007669"/>
    <property type="project" value="InterPro"/>
</dbReference>
<keyword evidence="6" id="KW-0028">Amino-acid biosynthesis</keyword>
<dbReference type="RefSeq" id="WP_036779392.1">
    <property type="nucleotide sequence ID" value="NZ_AVBG01000001.1"/>
</dbReference>
<evidence type="ECO:0000259" key="12">
    <source>
        <dbReference type="PROSITE" id="PS51671"/>
    </source>
</evidence>
<dbReference type="InterPro" id="IPR045865">
    <property type="entry name" value="ACT-like_dom_sf"/>
</dbReference>
<dbReference type="CDD" id="cd04909">
    <property type="entry name" value="ACT_PDH-BS"/>
    <property type="match status" value="1"/>
</dbReference>
<dbReference type="NCBIfam" id="NF005107">
    <property type="entry name" value="PRK06545.1-5"/>
    <property type="match status" value="1"/>
</dbReference>
<keyword evidence="7" id="KW-0560">Oxidoreductase</keyword>
<proteinExistence type="inferred from homology"/>
<dbReference type="Proteomes" id="UP000030153">
    <property type="component" value="Unassembled WGS sequence"/>
</dbReference>
<dbReference type="InterPro" id="IPR003099">
    <property type="entry name" value="Prephen_DH"/>
</dbReference>
<feature type="domain" description="ACT" evidence="12">
    <location>
        <begin position="297"/>
        <end position="366"/>
    </location>
</feature>
<dbReference type="GO" id="GO:0004665">
    <property type="term" value="F:prephenate dehydrogenase (NADP+) activity"/>
    <property type="evidence" value="ECO:0007669"/>
    <property type="project" value="InterPro"/>
</dbReference>
<keyword evidence="9" id="KW-0057">Aromatic amino acid biosynthesis</keyword>
<dbReference type="InterPro" id="IPR002912">
    <property type="entry name" value="ACT_dom"/>
</dbReference>
<comment type="catalytic activity">
    <reaction evidence="10">
        <text>prephenate + NAD(+) = 3-(4-hydroxyphenyl)pyruvate + CO2 + NADH</text>
        <dbReference type="Rhea" id="RHEA:13869"/>
        <dbReference type="ChEBI" id="CHEBI:16526"/>
        <dbReference type="ChEBI" id="CHEBI:29934"/>
        <dbReference type="ChEBI" id="CHEBI:36242"/>
        <dbReference type="ChEBI" id="CHEBI:57540"/>
        <dbReference type="ChEBI" id="CHEBI:57945"/>
        <dbReference type="EC" id="1.3.1.12"/>
    </reaction>
</comment>
<dbReference type="SUPFAM" id="SSF51735">
    <property type="entry name" value="NAD(P)-binding Rossmann-fold domains"/>
    <property type="match status" value="1"/>
</dbReference>